<dbReference type="OMA" id="CRSQRWH"/>
<dbReference type="AlphaFoldDB" id="A0A2H3DEG8"/>
<keyword evidence="2" id="KW-0560">Oxidoreductase</keyword>
<evidence type="ECO:0000256" key="2">
    <source>
        <dbReference type="ARBA" id="ARBA00023002"/>
    </source>
</evidence>
<dbReference type="InterPro" id="IPR023210">
    <property type="entry name" value="NADP_OxRdtase_dom"/>
</dbReference>
<dbReference type="Gene3D" id="3.20.20.100">
    <property type="entry name" value="NADP-dependent oxidoreductase domain"/>
    <property type="match status" value="1"/>
</dbReference>
<dbReference type="PANTHER" id="PTHR43364:SF9">
    <property type="entry name" value="OXIDOREDUCTASE"/>
    <property type="match status" value="1"/>
</dbReference>
<dbReference type="PANTHER" id="PTHR43364">
    <property type="entry name" value="NADH-SPECIFIC METHYLGLYOXAL REDUCTASE-RELATED"/>
    <property type="match status" value="1"/>
</dbReference>
<organism evidence="4 5">
    <name type="scientific">Armillaria gallica</name>
    <name type="common">Bulbous honey fungus</name>
    <name type="synonym">Armillaria bulbosa</name>
    <dbReference type="NCBI Taxonomy" id="47427"/>
    <lineage>
        <taxon>Eukaryota</taxon>
        <taxon>Fungi</taxon>
        <taxon>Dikarya</taxon>
        <taxon>Basidiomycota</taxon>
        <taxon>Agaricomycotina</taxon>
        <taxon>Agaricomycetes</taxon>
        <taxon>Agaricomycetidae</taxon>
        <taxon>Agaricales</taxon>
        <taxon>Marasmiineae</taxon>
        <taxon>Physalacriaceae</taxon>
        <taxon>Armillaria</taxon>
    </lineage>
</organism>
<dbReference type="Proteomes" id="UP000217790">
    <property type="component" value="Unassembled WGS sequence"/>
</dbReference>
<dbReference type="STRING" id="47427.A0A2H3DEG8"/>
<evidence type="ECO:0000259" key="3">
    <source>
        <dbReference type="Pfam" id="PF00248"/>
    </source>
</evidence>
<dbReference type="EMBL" id="KZ293688">
    <property type="protein sequence ID" value="PBK85876.1"/>
    <property type="molecule type" value="Genomic_DNA"/>
</dbReference>
<gene>
    <name evidence="4" type="ORF">ARMGADRAFT_1017664</name>
</gene>
<dbReference type="GO" id="GO:0016491">
    <property type="term" value="F:oxidoreductase activity"/>
    <property type="evidence" value="ECO:0007669"/>
    <property type="project" value="UniProtKB-KW"/>
</dbReference>
<keyword evidence="5" id="KW-1185">Reference proteome</keyword>
<proteinExistence type="predicted"/>
<dbReference type="CDD" id="cd19079">
    <property type="entry name" value="AKR_EcYajO-like"/>
    <property type="match status" value="1"/>
</dbReference>
<evidence type="ECO:0000256" key="1">
    <source>
        <dbReference type="ARBA" id="ARBA00022857"/>
    </source>
</evidence>
<dbReference type="InterPro" id="IPR050523">
    <property type="entry name" value="AKR_Detox_Biosynth"/>
</dbReference>
<reference evidence="5" key="1">
    <citation type="journal article" date="2017" name="Nat. Ecol. Evol.">
        <title>Genome expansion and lineage-specific genetic innovations in the forest pathogenic fungi Armillaria.</title>
        <authorList>
            <person name="Sipos G."/>
            <person name="Prasanna A.N."/>
            <person name="Walter M.C."/>
            <person name="O'Connor E."/>
            <person name="Balint B."/>
            <person name="Krizsan K."/>
            <person name="Kiss B."/>
            <person name="Hess J."/>
            <person name="Varga T."/>
            <person name="Slot J."/>
            <person name="Riley R."/>
            <person name="Boka B."/>
            <person name="Rigling D."/>
            <person name="Barry K."/>
            <person name="Lee J."/>
            <person name="Mihaltcheva S."/>
            <person name="LaButti K."/>
            <person name="Lipzen A."/>
            <person name="Waldron R."/>
            <person name="Moloney N.M."/>
            <person name="Sperisen C."/>
            <person name="Kredics L."/>
            <person name="Vagvoelgyi C."/>
            <person name="Patrignani A."/>
            <person name="Fitzpatrick D."/>
            <person name="Nagy I."/>
            <person name="Doyle S."/>
            <person name="Anderson J.B."/>
            <person name="Grigoriev I.V."/>
            <person name="Gueldener U."/>
            <person name="Muensterkoetter M."/>
            <person name="Nagy L.G."/>
        </authorList>
    </citation>
    <scope>NUCLEOTIDE SEQUENCE [LARGE SCALE GENOMIC DNA]</scope>
    <source>
        <strain evidence="5">Ar21-2</strain>
    </source>
</reference>
<dbReference type="InterPro" id="IPR036812">
    <property type="entry name" value="NAD(P)_OxRdtase_dom_sf"/>
</dbReference>
<sequence>MVTIKPTPVEYRQLGSSGLRVSVPILGAMSFGSPKWLDWILDKEHSLPILKAAWDKGINTIDTANAYSNGESERIIGVFMEKYEVPREEIIIATKCHRIVGKSMTIRGKLSDHLKKTKDYVNQWGLSRAAIFNAVEASLVRLKTNYIDLLQIHRYDDLTPPEETMKALHDLVQSGKVRYIGASTMPVWKFALLNEVARRNGWTTFVSMQCEYSLLYREEEREMFDYCKYHGIGIIPWAPVAGGYLTRSVDESTKRSESGGFPRPKLTEVDKIIIDRVEEVAKRRGVSMAQVALAWVSSKVVSPIVGISSIKRLEENIVGVGNALSEEDIQYLEEAYIPKQPHSYE</sequence>
<dbReference type="GO" id="GO:0005829">
    <property type="term" value="C:cytosol"/>
    <property type="evidence" value="ECO:0007669"/>
    <property type="project" value="UniProtKB-ARBA"/>
</dbReference>
<dbReference type="InParanoid" id="A0A2H3DEG8"/>
<dbReference type="Pfam" id="PF00248">
    <property type="entry name" value="Aldo_ket_red"/>
    <property type="match status" value="1"/>
</dbReference>
<dbReference type="OrthoDB" id="1720422at2759"/>
<name>A0A2H3DEG8_ARMGA</name>
<feature type="domain" description="NADP-dependent oxidoreductase" evidence="3">
    <location>
        <begin position="25"/>
        <end position="336"/>
    </location>
</feature>
<accession>A0A2H3DEG8</accession>
<dbReference type="FunFam" id="3.20.20.100:FF:000004">
    <property type="entry name" value="Oxidoreductase, aldo/keto reductase"/>
    <property type="match status" value="1"/>
</dbReference>
<keyword evidence="1" id="KW-0521">NADP</keyword>
<evidence type="ECO:0000313" key="5">
    <source>
        <dbReference type="Proteomes" id="UP000217790"/>
    </source>
</evidence>
<evidence type="ECO:0000313" key="4">
    <source>
        <dbReference type="EMBL" id="PBK85876.1"/>
    </source>
</evidence>
<dbReference type="SUPFAM" id="SSF51430">
    <property type="entry name" value="NAD(P)-linked oxidoreductase"/>
    <property type="match status" value="1"/>
</dbReference>
<protein>
    <submittedName>
        <fullName evidence="4">Aldo/keto reductase</fullName>
    </submittedName>
</protein>